<feature type="domain" description="FAD/NAD(P)-binding" evidence="13">
    <location>
        <begin position="4"/>
        <end position="303"/>
    </location>
</feature>
<feature type="disulfide bond" description="Redox-active" evidence="10">
    <location>
        <begin position="43"/>
        <end position="48"/>
    </location>
</feature>
<accession>A0A2A4GY70</accession>
<dbReference type="InterPro" id="IPR016156">
    <property type="entry name" value="FAD/NAD-linked_Rdtase_dimer_sf"/>
</dbReference>
<dbReference type="InterPro" id="IPR023753">
    <property type="entry name" value="FAD/NAD-binding_dom"/>
</dbReference>
<keyword evidence="2 11" id="KW-0285">Flavoprotein</keyword>
<dbReference type="NCBIfam" id="NF005572">
    <property type="entry name" value="PRK07251.1"/>
    <property type="match status" value="1"/>
</dbReference>
<comment type="cofactor">
    <cofactor evidence="9">
        <name>FAD</name>
        <dbReference type="ChEBI" id="CHEBI:57692"/>
    </cofactor>
    <text evidence="9">Binds 1 FAD per subunit.</text>
</comment>
<dbReference type="Gene3D" id="3.50.50.60">
    <property type="entry name" value="FAD/NAD(P)-binding domain"/>
    <property type="match status" value="2"/>
</dbReference>
<dbReference type="NCBIfam" id="NF041853">
    <property type="entry name" value="hythiocyan_redase_MerA"/>
    <property type="match status" value="1"/>
</dbReference>
<feature type="binding site" evidence="9">
    <location>
        <begin position="167"/>
        <end position="174"/>
    </location>
    <ligand>
        <name>NAD(+)</name>
        <dbReference type="ChEBI" id="CHEBI:57540"/>
    </ligand>
</feature>
<dbReference type="InterPro" id="IPR036188">
    <property type="entry name" value="FAD/NAD-bd_sf"/>
</dbReference>
<evidence type="ECO:0000256" key="8">
    <source>
        <dbReference type="PIRSR" id="PIRSR000350-2"/>
    </source>
</evidence>
<keyword evidence="6" id="KW-1015">Disulfide bond</keyword>
<keyword evidence="7 11" id="KW-0676">Redox-active center</keyword>
<dbReference type="GO" id="GO:0003955">
    <property type="term" value="F:NAD(P)H dehydrogenase (quinone) activity"/>
    <property type="evidence" value="ECO:0007669"/>
    <property type="project" value="TreeGrafter"/>
</dbReference>
<feature type="domain" description="Pyridine nucleotide-disulphide oxidoreductase dimerisation" evidence="12">
    <location>
        <begin position="330"/>
        <end position="437"/>
    </location>
</feature>
<organism evidence="14 15">
    <name type="scientific">Staphylococcus delphini</name>
    <dbReference type="NCBI Taxonomy" id="53344"/>
    <lineage>
        <taxon>Bacteria</taxon>
        <taxon>Bacillati</taxon>
        <taxon>Bacillota</taxon>
        <taxon>Bacilli</taxon>
        <taxon>Bacillales</taxon>
        <taxon>Staphylococcaceae</taxon>
        <taxon>Staphylococcus</taxon>
        <taxon>Staphylococcus intermedius group</taxon>
    </lineage>
</organism>
<sequence>MEKYDLIVVGFGKAGKTLAKFAAQQGKKVAVIEKSAEMYGGTCINIGCIPSKVLVHDGIEAASFNDAMQRKCDVVSALNNKNYHNLADEDTVDVINMTASFKSAHEIDLLNAQGDTVKTIEGTNIVINTGAKSVIPNIKGIDTSKRVYDSKTIMDLTQQPKRLVIVGGGYIALEFASIFANFGTEVTVLERADQILKREDEAIAKQVTEDLTQKGIQFVFDAETEAIQDEADVTKVVTSQGTFEADAVLVATGRKPNTEGLNLEAAGVQLGKRGEVVVNDKLQTSVDHIYAVGDVNGGLQFTYISLDDFRIVKSQLFGDGQRTLEQRGAVPYTMFIDPPMSRVGMTAAEAREKGYEVLENQVPVNTMPRHKINNDTRGLFKAVVDAKSGQVLGATLYGQQSEELINIVKLAIDQQLSYAVLRDNIYTHPTMAESFNDLFNV</sequence>
<dbReference type="PANTHER" id="PTHR43014">
    <property type="entry name" value="MERCURIC REDUCTASE"/>
    <property type="match status" value="1"/>
</dbReference>
<dbReference type="AlphaFoldDB" id="A0A2A4GY70"/>
<feature type="binding site" evidence="9">
    <location>
        <position position="253"/>
    </location>
    <ligand>
        <name>NAD(+)</name>
        <dbReference type="ChEBI" id="CHEBI:57540"/>
    </ligand>
</feature>
<evidence type="ECO:0000259" key="13">
    <source>
        <dbReference type="Pfam" id="PF07992"/>
    </source>
</evidence>
<dbReference type="FunFam" id="3.30.390.30:FF:000001">
    <property type="entry name" value="Dihydrolipoyl dehydrogenase"/>
    <property type="match status" value="1"/>
</dbReference>
<dbReference type="PRINTS" id="PR00368">
    <property type="entry name" value="FADPNR"/>
</dbReference>
<dbReference type="InterPro" id="IPR012999">
    <property type="entry name" value="Pyr_OxRdtase_I_AS"/>
</dbReference>
<evidence type="ECO:0000313" key="15">
    <source>
        <dbReference type="Proteomes" id="UP000218335"/>
    </source>
</evidence>
<name>A0A2A4GY70_9STAP</name>
<dbReference type="SUPFAM" id="SSF55424">
    <property type="entry name" value="FAD/NAD-linked reductases, dimerisation (C-terminal) domain"/>
    <property type="match status" value="1"/>
</dbReference>
<evidence type="ECO:0000256" key="2">
    <source>
        <dbReference type="ARBA" id="ARBA00022630"/>
    </source>
</evidence>
<evidence type="ECO:0000256" key="7">
    <source>
        <dbReference type="ARBA" id="ARBA00023284"/>
    </source>
</evidence>
<evidence type="ECO:0000256" key="5">
    <source>
        <dbReference type="ARBA" id="ARBA00023002"/>
    </source>
</evidence>
<evidence type="ECO:0000256" key="9">
    <source>
        <dbReference type="PIRSR" id="PIRSR000350-3"/>
    </source>
</evidence>
<dbReference type="GO" id="GO:0050660">
    <property type="term" value="F:flavin adenine dinucleotide binding"/>
    <property type="evidence" value="ECO:0007669"/>
    <property type="project" value="TreeGrafter"/>
</dbReference>
<dbReference type="Pfam" id="PF02852">
    <property type="entry name" value="Pyr_redox_dim"/>
    <property type="match status" value="1"/>
</dbReference>
<dbReference type="PRINTS" id="PR00411">
    <property type="entry name" value="PNDRDTASEI"/>
</dbReference>
<evidence type="ECO:0000256" key="3">
    <source>
        <dbReference type="ARBA" id="ARBA00022827"/>
    </source>
</evidence>
<dbReference type="Proteomes" id="UP000218335">
    <property type="component" value="Unassembled WGS sequence"/>
</dbReference>
<evidence type="ECO:0000259" key="12">
    <source>
        <dbReference type="Pfam" id="PF02852"/>
    </source>
</evidence>
<proteinExistence type="inferred from homology"/>
<comment type="similarity">
    <text evidence="1 11">Belongs to the class-I pyridine nucleotide-disulfide oxidoreductase family.</text>
</comment>
<evidence type="ECO:0000256" key="11">
    <source>
        <dbReference type="RuleBase" id="RU003691"/>
    </source>
</evidence>
<dbReference type="PANTHER" id="PTHR43014:SF4">
    <property type="entry name" value="PYRIDINE NUCLEOTIDE-DISULFIDE OXIDOREDUCTASE RCLA-RELATED"/>
    <property type="match status" value="1"/>
</dbReference>
<keyword evidence="9" id="KW-0520">NAD</keyword>
<dbReference type="FunFam" id="3.50.50.60:FF:000128">
    <property type="entry name" value="Pyridine nucleotide-disulfide oxidoreductase YkgC"/>
    <property type="match status" value="1"/>
</dbReference>
<comment type="caution">
    <text evidence="14">The sequence shown here is derived from an EMBL/GenBank/DDBJ whole genome shotgun (WGS) entry which is preliminary data.</text>
</comment>
<dbReference type="PIRSF" id="PIRSF000350">
    <property type="entry name" value="Mercury_reductase_MerA"/>
    <property type="match status" value="1"/>
</dbReference>
<feature type="binding site" evidence="9">
    <location>
        <position position="190"/>
    </location>
    <ligand>
        <name>NAD(+)</name>
        <dbReference type="ChEBI" id="CHEBI:57540"/>
    </ligand>
</feature>
<feature type="binding site" evidence="9">
    <location>
        <position position="294"/>
    </location>
    <ligand>
        <name>FAD</name>
        <dbReference type="ChEBI" id="CHEBI:57692"/>
    </ligand>
</feature>
<dbReference type="GO" id="GO:0016668">
    <property type="term" value="F:oxidoreductase activity, acting on a sulfur group of donors, NAD(P) as acceptor"/>
    <property type="evidence" value="ECO:0007669"/>
    <property type="project" value="InterPro"/>
</dbReference>
<dbReference type="RefSeq" id="WP_096593767.1">
    <property type="nucleotide sequence ID" value="NZ_MWRM01000007.1"/>
</dbReference>
<dbReference type="InterPro" id="IPR001100">
    <property type="entry name" value="Pyr_nuc-diS_OxRdtase"/>
</dbReference>
<dbReference type="Gene3D" id="3.30.390.30">
    <property type="match status" value="1"/>
</dbReference>
<dbReference type="Pfam" id="PF07992">
    <property type="entry name" value="Pyr_redox_2"/>
    <property type="match status" value="1"/>
</dbReference>
<evidence type="ECO:0000256" key="6">
    <source>
        <dbReference type="ARBA" id="ARBA00023157"/>
    </source>
</evidence>
<keyword evidence="4" id="KW-0521">NADP</keyword>
<gene>
    <name evidence="14" type="ORF">B5C08_06700</name>
</gene>
<evidence type="ECO:0000256" key="4">
    <source>
        <dbReference type="ARBA" id="ARBA00022857"/>
    </source>
</evidence>
<protein>
    <submittedName>
        <fullName evidence="14">Dihydrolipoamide dehydrogenase</fullName>
    </submittedName>
</protein>
<keyword evidence="3 9" id="KW-0274">FAD</keyword>
<dbReference type="EMBL" id="MWUU01000007">
    <property type="protein sequence ID" value="PCF55332.1"/>
    <property type="molecule type" value="Genomic_DNA"/>
</dbReference>
<keyword evidence="5 11" id="KW-0560">Oxidoreductase</keyword>
<evidence type="ECO:0000313" key="14">
    <source>
        <dbReference type="EMBL" id="PCF55332.1"/>
    </source>
</evidence>
<feature type="binding site" evidence="9">
    <location>
        <position position="52"/>
    </location>
    <ligand>
        <name>FAD</name>
        <dbReference type="ChEBI" id="CHEBI:57692"/>
    </ligand>
</feature>
<feature type="active site" description="Proton acceptor" evidence="8">
    <location>
        <position position="428"/>
    </location>
</feature>
<evidence type="ECO:0000256" key="1">
    <source>
        <dbReference type="ARBA" id="ARBA00007532"/>
    </source>
</evidence>
<dbReference type="InterPro" id="IPR004099">
    <property type="entry name" value="Pyr_nucl-diS_OxRdtase_dimer"/>
</dbReference>
<reference evidence="14 15" key="1">
    <citation type="journal article" date="2017" name="PLoS ONE">
        <title>Development of a real-time PCR for detection of Staphylococcus pseudintermedius using a novel automated comparison of whole-genome sequences.</title>
        <authorList>
            <person name="Verstappen K.M."/>
            <person name="Huijbregts L."/>
            <person name="Spaninks M."/>
            <person name="Wagenaar J.A."/>
            <person name="Fluit A.C."/>
            <person name="Duim B."/>
        </authorList>
    </citation>
    <scope>NUCLEOTIDE SEQUENCE [LARGE SCALE GENOMIC DNA]</scope>
    <source>
        <strain evidence="14 15">215070706401-1</strain>
    </source>
</reference>
<evidence type="ECO:0000256" key="10">
    <source>
        <dbReference type="PIRSR" id="PIRSR000350-4"/>
    </source>
</evidence>
<dbReference type="SUPFAM" id="SSF51905">
    <property type="entry name" value="FAD/NAD(P)-binding domain"/>
    <property type="match status" value="1"/>
</dbReference>
<keyword evidence="9" id="KW-0547">Nucleotide-binding</keyword>
<dbReference type="PROSITE" id="PS00076">
    <property type="entry name" value="PYRIDINE_REDOX_1"/>
    <property type="match status" value="1"/>
</dbReference>